<sequence length="179" mass="20858">MTEYIETKRLILRNWKDEDVAKFQSMNANPEVRRYFPDILSYSATKNIIDQMKAIIDQHEIGLFAVELKETKSFIGMVGLNYIPEGSELTFPELPFYEIGWRIDKDVWGNGLATEAAEAVLTYAKEKGINEVYSFTSEINKPSRRVMEKLEMEHIRNFLHPKVIHDEHLAAHVLYHKVL</sequence>
<protein>
    <submittedName>
        <fullName evidence="2">GNAT family N-acetyltransferase</fullName>
    </submittedName>
</protein>
<name>A0A2T4PVT1_9STAP</name>
<accession>A0A2T4PVT1</accession>
<dbReference type="Pfam" id="PF13302">
    <property type="entry name" value="Acetyltransf_3"/>
    <property type="match status" value="1"/>
</dbReference>
<dbReference type="STRING" id="1167632.GCA_000286335_02252"/>
<gene>
    <name evidence="2" type="ORF">BU072_02485</name>
</gene>
<comment type="caution">
    <text evidence="2">The sequence shown here is derived from an EMBL/GenBank/DDBJ whole genome shotgun (WGS) entry which is preliminary data.</text>
</comment>
<dbReference type="InterPro" id="IPR051531">
    <property type="entry name" value="N-acetyltransferase"/>
</dbReference>
<dbReference type="Proteomes" id="UP000241209">
    <property type="component" value="Unassembled WGS sequence"/>
</dbReference>
<dbReference type="OrthoDB" id="9798081at2"/>
<evidence type="ECO:0000313" key="3">
    <source>
        <dbReference type="Proteomes" id="UP000241209"/>
    </source>
</evidence>
<evidence type="ECO:0000259" key="1">
    <source>
        <dbReference type="PROSITE" id="PS51186"/>
    </source>
</evidence>
<keyword evidence="2" id="KW-0808">Transferase</keyword>
<dbReference type="PROSITE" id="PS51186">
    <property type="entry name" value="GNAT"/>
    <property type="match status" value="1"/>
</dbReference>
<dbReference type="PANTHER" id="PTHR43792:SF1">
    <property type="entry name" value="N-ACETYLTRANSFERASE DOMAIN-CONTAINING PROTEIN"/>
    <property type="match status" value="1"/>
</dbReference>
<dbReference type="GO" id="GO:0016747">
    <property type="term" value="F:acyltransferase activity, transferring groups other than amino-acyl groups"/>
    <property type="evidence" value="ECO:0007669"/>
    <property type="project" value="InterPro"/>
</dbReference>
<dbReference type="EMBL" id="PZFK01000004">
    <property type="protein sequence ID" value="PTI30578.1"/>
    <property type="molecule type" value="Genomic_DNA"/>
</dbReference>
<dbReference type="InterPro" id="IPR016181">
    <property type="entry name" value="Acyl_CoA_acyltransferase"/>
</dbReference>
<proteinExistence type="predicted"/>
<organism evidence="2 3">
    <name type="scientific">Mammaliicoccus vitulinus</name>
    <dbReference type="NCBI Taxonomy" id="71237"/>
    <lineage>
        <taxon>Bacteria</taxon>
        <taxon>Bacillati</taxon>
        <taxon>Bacillota</taxon>
        <taxon>Bacilli</taxon>
        <taxon>Bacillales</taxon>
        <taxon>Staphylococcaceae</taxon>
        <taxon>Mammaliicoccus</taxon>
    </lineage>
</organism>
<reference evidence="2 3" key="1">
    <citation type="journal article" date="2016" name="Front. Microbiol.">
        <title>Comprehensive Phylogenetic Analysis of Bovine Non-aureus Staphylococci Species Based on Whole-Genome Sequencing.</title>
        <authorList>
            <person name="Naushad S."/>
            <person name="Barkema H.W."/>
            <person name="Luby C."/>
            <person name="Condas L.A."/>
            <person name="Nobrega D.B."/>
            <person name="Carson D.A."/>
            <person name="De Buck J."/>
        </authorList>
    </citation>
    <scope>NUCLEOTIDE SEQUENCE [LARGE SCALE GENOMIC DNA]</scope>
    <source>
        <strain evidence="2 3">SNUC 2204</strain>
    </source>
</reference>
<feature type="domain" description="N-acetyltransferase" evidence="1">
    <location>
        <begin position="10"/>
        <end position="179"/>
    </location>
</feature>
<dbReference type="RefSeq" id="WP_107556672.1">
    <property type="nucleotide sequence ID" value="NZ_CP051882.1"/>
</dbReference>
<evidence type="ECO:0000313" key="2">
    <source>
        <dbReference type="EMBL" id="PTI30578.1"/>
    </source>
</evidence>
<dbReference type="AlphaFoldDB" id="A0A2T4PVT1"/>
<dbReference type="InterPro" id="IPR000182">
    <property type="entry name" value="GNAT_dom"/>
</dbReference>
<dbReference type="PANTHER" id="PTHR43792">
    <property type="entry name" value="GNAT FAMILY, PUTATIVE (AFU_ORTHOLOGUE AFUA_3G00765)-RELATED-RELATED"/>
    <property type="match status" value="1"/>
</dbReference>
<dbReference type="Gene3D" id="3.40.630.30">
    <property type="match status" value="1"/>
</dbReference>
<dbReference type="SUPFAM" id="SSF55729">
    <property type="entry name" value="Acyl-CoA N-acyltransferases (Nat)"/>
    <property type="match status" value="1"/>
</dbReference>